<dbReference type="SUPFAM" id="SSF159709">
    <property type="entry name" value="PhnH-like"/>
    <property type="match status" value="1"/>
</dbReference>
<evidence type="ECO:0000313" key="1">
    <source>
        <dbReference type="EMBL" id="ALC83845.1"/>
    </source>
</evidence>
<dbReference type="EMBL" id="CP012600">
    <property type="protein sequence ID" value="ALC83845.1"/>
    <property type="molecule type" value="Genomic_DNA"/>
</dbReference>
<dbReference type="PIRSF" id="PIRSF020680">
    <property type="entry name" value="PhnH"/>
    <property type="match status" value="1"/>
</dbReference>
<accession>A0A0M4GCX7</accession>
<evidence type="ECO:0008006" key="3">
    <source>
        <dbReference type="Google" id="ProtNLM"/>
    </source>
</evidence>
<gene>
    <name evidence="1" type="ORF">AM592_21790</name>
</gene>
<dbReference type="InterPro" id="IPR008772">
    <property type="entry name" value="Phosphonate_metab_PhnH"/>
</dbReference>
<dbReference type="Pfam" id="PF05845">
    <property type="entry name" value="PhnH"/>
    <property type="match status" value="1"/>
</dbReference>
<dbReference type="OrthoDB" id="154477at2"/>
<reference evidence="2" key="1">
    <citation type="submission" date="2015-08" db="EMBL/GenBank/DDBJ databases">
        <title>Genome sequencing project for genomic taxonomy and phylogenomics of Bacillus-like bacteria.</title>
        <authorList>
            <person name="Liu B."/>
            <person name="Wang J."/>
            <person name="Zhu Y."/>
            <person name="Liu G."/>
            <person name="Chen Q."/>
            <person name="Chen Z."/>
            <person name="Lan J."/>
            <person name="Che J."/>
            <person name="Ge C."/>
            <person name="Shi H."/>
            <person name="Pan Z."/>
            <person name="Liu X."/>
        </authorList>
    </citation>
    <scope>NUCLEOTIDE SEQUENCE [LARGE SCALE GENOMIC DNA]</scope>
    <source>
        <strain evidence="2">FJAT-4402</strain>
    </source>
</reference>
<keyword evidence="2" id="KW-1185">Reference proteome</keyword>
<dbReference type="AlphaFoldDB" id="A0A0M4GCX7"/>
<reference evidence="1 2" key="2">
    <citation type="journal article" date="2016" name="Int. J. Syst. Evol. Microbiol.">
        <title>Bacillus gobiensis sp. nov., isolated from a soil sample.</title>
        <authorList>
            <person name="Liu B."/>
            <person name="Liu G.H."/>
            <person name="Cetin S."/>
            <person name="Schumann P."/>
            <person name="Pan Z.Z."/>
            <person name="Chen Q.Q."/>
        </authorList>
    </citation>
    <scope>NUCLEOTIDE SEQUENCE [LARGE SCALE GENOMIC DNA]</scope>
    <source>
        <strain evidence="1 2">FJAT-4402</strain>
    </source>
</reference>
<proteinExistence type="predicted"/>
<name>A0A0M4GCX7_9BACI</name>
<dbReference type="NCBIfam" id="TIGR03292">
    <property type="entry name" value="PhnH_redo"/>
    <property type="match status" value="1"/>
</dbReference>
<dbReference type="Gene3D" id="3.40.50.11310">
    <property type="entry name" value="Bacterial phosphonate metabolism protein PhnH"/>
    <property type="match status" value="1"/>
</dbReference>
<dbReference type="InterPro" id="IPR038058">
    <property type="entry name" value="PhnH-like_sp"/>
</dbReference>
<dbReference type="PATRIC" id="fig|1441095.3.peg.4811"/>
<dbReference type="RefSeq" id="WP_053605718.1">
    <property type="nucleotide sequence ID" value="NZ_CP012600.1"/>
</dbReference>
<protein>
    <recommendedName>
        <fullName evidence="3">Phosphonate C-P lyase system protein PhnH</fullName>
    </recommendedName>
</protein>
<organism evidence="1 2">
    <name type="scientific">Bacillus gobiensis</name>
    <dbReference type="NCBI Taxonomy" id="1441095"/>
    <lineage>
        <taxon>Bacteria</taxon>
        <taxon>Bacillati</taxon>
        <taxon>Bacillota</taxon>
        <taxon>Bacilli</taxon>
        <taxon>Bacillales</taxon>
        <taxon>Bacillaceae</taxon>
        <taxon>Bacillus</taxon>
    </lineage>
</organism>
<dbReference type="GO" id="GO:0019634">
    <property type="term" value="P:organic phosphonate metabolic process"/>
    <property type="evidence" value="ECO:0007669"/>
    <property type="project" value="InterPro"/>
</dbReference>
<dbReference type="STRING" id="1441095.AM592_21790"/>
<dbReference type="Proteomes" id="UP000067625">
    <property type="component" value="Chromosome"/>
</dbReference>
<evidence type="ECO:0000313" key="2">
    <source>
        <dbReference type="Proteomes" id="UP000067625"/>
    </source>
</evidence>
<sequence>MQKAKDSSFDMVHDTQAIYRKLLDGMARPGKINSIAPIISSVEQIADFPTALLGLAYTLVDREASFAVLSVPKEEIEKHIHWKTLSPIVAADAADYVFINQALEKEEIQQVTGSLRTGTLENPHESATLLLAVESFSEEAVKGQKLILRGPGIQHSCEIHITGFSIDWLEERKRINGEFPIGIDMILVSRAGEVLAIPRTTVIEWEEC</sequence>